<dbReference type="AlphaFoldDB" id="A0A1H2XS44"/>
<organism evidence="3 4">
    <name type="scientific">Marinococcus luteus</name>
    <dbReference type="NCBI Taxonomy" id="1122204"/>
    <lineage>
        <taxon>Bacteria</taxon>
        <taxon>Bacillati</taxon>
        <taxon>Bacillota</taxon>
        <taxon>Bacilli</taxon>
        <taxon>Bacillales</taxon>
        <taxon>Bacillaceae</taxon>
        <taxon>Marinococcus</taxon>
    </lineage>
</organism>
<accession>A0A1H2XS44</accession>
<dbReference type="InterPro" id="IPR014729">
    <property type="entry name" value="Rossmann-like_a/b/a_fold"/>
</dbReference>
<dbReference type="PANTHER" id="PTHR46268">
    <property type="entry name" value="STRESS RESPONSE PROTEIN NHAX"/>
    <property type="match status" value="1"/>
</dbReference>
<dbReference type="SUPFAM" id="SSF52402">
    <property type="entry name" value="Adenine nucleotide alpha hydrolases-like"/>
    <property type="match status" value="2"/>
</dbReference>
<proteinExistence type="inferred from homology"/>
<dbReference type="InterPro" id="IPR006016">
    <property type="entry name" value="UspA"/>
</dbReference>
<dbReference type="EMBL" id="FNNC01000007">
    <property type="protein sequence ID" value="SDW95752.1"/>
    <property type="molecule type" value="Genomic_DNA"/>
</dbReference>
<dbReference type="CDD" id="cd00293">
    <property type="entry name" value="USP-like"/>
    <property type="match status" value="2"/>
</dbReference>
<reference evidence="3 4" key="1">
    <citation type="submission" date="2016-10" db="EMBL/GenBank/DDBJ databases">
        <authorList>
            <person name="de Groot N.N."/>
        </authorList>
    </citation>
    <scope>NUCLEOTIDE SEQUENCE [LARGE SCALE GENOMIC DNA]</scope>
    <source>
        <strain evidence="3 4">DSM 23126</strain>
    </source>
</reference>
<dbReference type="RefSeq" id="WP_091616575.1">
    <property type="nucleotide sequence ID" value="NZ_FNNC01000007.1"/>
</dbReference>
<feature type="domain" description="UspA" evidence="2">
    <location>
        <begin position="152"/>
        <end position="291"/>
    </location>
</feature>
<gene>
    <name evidence="3" type="ORF">SAMN05421781_2894</name>
</gene>
<evidence type="ECO:0000256" key="1">
    <source>
        <dbReference type="ARBA" id="ARBA00008791"/>
    </source>
</evidence>
<name>A0A1H2XS44_9BACI</name>
<dbReference type="PANTHER" id="PTHR46268:SF6">
    <property type="entry name" value="UNIVERSAL STRESS PROTEIN UP12"/>
    <property type="match status" value="1"/>
</dbReference>
<dbReference type="Proteomes" id="UP000199488">
    <property type="component" value="Unassembled WGS sequence"/>
</dbReference>
<evidence type="ECO:0000313" key="3">
    <source>
        <dbReference type="EMBL" id="SDW95752.1"/>
    </source>
</evidence>
<sequence>MEKRYNRILVATDGSVEAGYALKKGIALAKAYDCSLGICYIIDYNHYSQARLHTTDLLQASKEKGEEIIADCREKAENAGLTDITVFLENGSPKTTIPKDIAKRFKADLILCGASGIGTFERFIVGSVSAGIVRNAECDAWVVRNKRDIEKYNSILIAVDDSEMSANAFRAGLAMAEEEEAKAVVTHVIHTPLVSSVEQSRGNVIEIFKKNGRNLLEIYRELALKSNVPNVSFALEYGSPKMVIPKDAAEKYEADLIVSGASGVSSAERLLLGSVGESIVRRAECDVLVVRNEHI</sequence>
<protein>
    <submittedName>
        <fullName evidence="3">Nucleotide-binding universal stress protein, UspA family</fullName>
    </submittedName>
</protein>
<comment type="similarity">
    <text evidence="1">Belongs to the universal stress protein A family.</text>
</comment>
<dbReference type="Pfam" id="PF00582">
    <property type="entry name" value="Usp"/>
    <property type="match status" value="2"/>
</dbReference>
<dbReference type="OrthoDB" id="9789668at2"/>
<dbReference type="STRING" id="1122204.SAMN05421781_2894"/>
<keyword evidence="4" id="KW-1185">Reference proteome</keyword>
<dbReference type="InterPro" id="IPR006015">
    <property type="entry name" value="Universal_stress_UspA"/>
</dbReference>
<dbReference type="PRINTS" id="PR01438">
    <property type="entry name" value="UNVRSLSTRESS"/>
</dbReference>
<feature type="domain" description="UspA" evidence="2">
    <location>
        <begin position="5"/>
        <end position="144"/>
    </location>
</feature>
<dbReference type="Gene3D" id="3.40.50.620">
    <property type="entry name" value="HUPs"/>
    <property type="match status" value="2"/>
</dbReference>
<evidence type="ECO:0000313" key="4">
    <source>
        <dbReference type="Proteomes" id="UP000199488"/>
    </source>
</evidence>
<evidence type="ECO:0000259" key="2">
    <source>
        <dbReference type="Pfam" id="PF00582"/>
    </source>
</evidence>